<feature type="domain" description="AB hydrolase-1" evidence="1">
    <location>
        <begin position="45"/>
        <end position="281"/>
    </location>
</feature>
<reference evidence="3" key="1">
    <citation type="journal article" date="2019" name="Int. J. Syst. Evol. Microbiol.">
        <title>The Global Catalogue of Microorganisms (GCM) 10K type strain sequencing project: providing services to taxonomists for standard genome sequencing and annotation.</title>
        <authorList>
            <consortium name="The Broad Institute Genomics Platform"/>
            <consortium name="The Broad Institute Genome Sequencing Center for Infectious Disease"/>
            <person name="Wu L."/>
            <person name="Ma J."/>
        </authorList>
    </citation>
    <scope>NUCLEOTIDE SEQUENCE [LARGE SCALE GENOMIC DNA]</scope>
    <source>
        <strain evidence="3">CGMCC 4.7241</strain>
    </source>
</reference>
<keyword evidence="2" id="KW-0378">Hydrolase</keyword>
<name>A0ABV7YDM4_9ACTN</name>
<dbReference type="RefSeq" id="WP_205117785.1">
    <property type="nucleotide sequence ID" value="NZ_JAFBCM010000001.1"/>
</dbReference>
<protein>
    <submittedName>
        <fullName evidence="2">Alpha/beta fold hydrolase</fullName>
    </submittedName>
</protein>
<dbReference type="Pfam" id="PF12697">
    <property type="entry name" value="Abhydrolase_6"/>
    <property type="match status" value="1"/>
</dbReference>
<dbReference type="EMBL" id="JBHRZH010000018">
    <property type="protein sequence ID" value="MFC3763430.1"/>
    <property type="molecule type" value="Genomic_DNA"/>
</dbReference>
<evidence type="ECO:0000313" key="2">
    <source>
        <dbReference type="EMBL" id="MFC3763430.1"/>
    </source>
</evidence>
<evidence type="ECO:0000313" key="3">
    <source>
        <dbReference type="Proteomes" id="UP001595699"/>
    </source>
</evidence>
<dbReference type="SUPFAM" id="SSF53474">
    <property type="entry name" value="alpha/beta-Hydrolases"/>
    <property type="match status" value="1"/>
</dbReference>
<evidence type="ECO:0000259" key="1">
    <source>
        <dbReference type="Pfam" id="PF12697"/>
    </source>
</evidence>
<dbReference type="PANTHER" id="PTHR43798">
    <property type="entry name" value="MONOACYLGLYCEROL LIPASE"/>
    <property type="match status" value="1"/>
</dbReference>
<dbReference type="Gene3D" id="3.40.50.1820">
    <property type="entry name" value="alpha/beta hydrolase"/>
    <property type="match status" value="1"/>
</dbReference>
<keyword evidence="3" id="KW-1185">Reference proteome</keyword>
<accession>A0ABV7YDM4</accession>
<gene>
    <name evidence="2" type="ORF">ACFOUW_21510</name>
</gene>
<sequence>MSTPRSLELQAGVQARRLVTTRGEFACLEAIPAGWDPSVRGSAALLLPGWTGSKEDFLSVLGLLAGPGRRVVAVDLRGQYETPGPDDASAYALDELGADAVAIARTIDAGPVHLVGHSFGGFVARAAVLAAPDAFASLTLLSSGPSGIRDLKPQESDLLRMMIDAIPTQGLGAVWEAKRAIEVAQGQPAPAEEIVEFLQARFLANNPTSLRVITQHVLEAPDLVDDLAKVDLPKLVAYGADDDGWAPELQARMAERLDAQHEVITGAGHSAPVDRPMATAEVFTHFWDEASQP</sequence>
<dbReference type="GO" id="GO:0016787">
    <property type="term" value="F:hydrolase activity"/>
    <property type="evidence" value="ECO:0007669"/>
    <property type="project" value="UniProtKB-KW"/>
</dbReference>
<dbReference type="InterPro" id="IPR029058">
    <property type="entry name" value="AB_hydrolase_fold"/>
</dbReference>
<dbReference type="InterPro" id="IPR050266">
    <property type="entry name" value="AB_hydrolase_sf"/>
</dbReference>
<dbReference type="Proteomes" id="UP001595699">
    <property type="component" value="Unassembled WGS sequence"/>
</dbReference>
<comment type="caution">
    <text evidence="2">The sequence shown here is derived from an EMBL/GenBank/DDBJ whole genome shotgun (WGS) entry which is preliminary data.</text>
</comment>
<dbReference type="InterPro" id="IPR000073">
    <property type="entry name" value="AB_hydrolase_1"/>
</dbReference>
<organism evidence="2 3">
    <name type="scientific">Tenggerimyces flavus</name>
    <dbReference type="NCBI Taxonomy" id="1708749"/>
    <lineage>
        <taxon>Bacteria</taxon>
        <taxon>Bacillati</taxon>
        <taxon>Actinomycetota</taxon>
        <taxon>Actinomycetes</taxon>
        <taxon>Propionibacteriales</taxon>
        <taxon>Nocardioidaceae</taxon>
        <taxon>Tenggerimyces</taxon>
    </lineage>
</organism>
<proteinExistence type="predicted"/>